<sequence>MGIILLLLLSSITPFQAAADVFCDNVKVAAATLVNKTSSSQTHFAVTTFGHAPDVVYALAFCRGDIVDDSTCADSVTNTFRKVQSLMPSGVECFRGFYFYSDCILLYSSDNMLAASPTTVGALGDGGLPFERWNVKNVTGDVPLITGLIHDLRIETVEKAANATPKRFATGVMDSGTSFPKVYSLSQCTPDLSAGDCLACLRRLLSMINSTMALRMGGQMGVVRCYFRFEASKFYEGEPMLARGPPSPAPTPNEHKRSISKLWAIPIVLVPLAAAALFLCVFLYCRRLTKQRKGKVLRLQGFGRFQGSEGVEQLVWRTKNSDFSMFDFEQLLQATNNFSEENKLGQGGFGAVYKVNAKRRALLDSSKLVAIIEGIAHGLLYLHKHSRLRVIHRDLKPGNILLDNEMNPKISDFGLAKISTSNNNEGNTTRRVVGTYGYMAPEYASEGIFSIKSDVFSFGVIIFEILSGIRNSGNTQCGDFINMLGYAWQLWKEGRWIDLVDATLVPNIHLAKMMRYINIALLCVQASAADRPTMEVVVAMFRSDTMSIAEPMQPAYFNLRAGNGELATATEPCSINDITISVIIGR</sequence>
<keyword evidence="3" id="KW-0808">Transferase</keyword>
<keyword evidence="4 14" id="KW-0812">Transmembrane</keyword>
<dbReference type="GO" id="GO:0005886">
    <property type="term" value="C:plasma membrane"/>
    <property type="evidence" value="ECO:0007669"/>
    <property type="project" value="TreeGrafter"/>
</dbReference>
<dbReference type="InterPro" id="IPR038408">
    <property type="entry name" value="GNK2_sf"/>
</dbReference>
<protein>
    <submittedName>
        <fullName evidence="18">Uncharacterized protein</fullName>
    </submittedName>
</protein>
<keyword evidence="9" id="KW-0067">ATP-binding</keyword>
<reference evidence="18" key="1">
    <citation type="submission" date="2023-07" db="EMBL/GenBank/DDBJ databases">
        <title>A chromosome-level genome assembly of Lolium multiflorum.</title>
        <authorList>
            <person name="Chen Y."/>
            <person name="Copetti D."/>
            <person name="Kolliker R."/>
            <person name="Studer B."/>
        </authorList>
    </citation>
    <scope>NUCLEOTIDE SEQUENCE</scope>
    <source>
        <strain evidence="18">02402/16</strain>
        <tissue evidence="18">Leaf</tissue>
    </source>
</reference>
<evidence type="ECO:0000256" key="13">
    <source>
        <dbReference type="ARBA" id="ARBA00023180"/>
    </source>
</evidence>
<dbReference type="Gene3D" id="1.10.510.10">
    <property type="entry name" value="Transferase(Phosphotransferase) domain 1"/>
    <property type="match status" value="1"/>
</dbReference>
<dbReference type="InterPro" id="IPR008271">
    <property type="entry name" value="Ser/Thr_kinase_AS"/>
</dbReference>
<keyword evidence="12" id="KW-1015">Disulfide bond</keyword>
<evidence type="ECO:0000313" key="19">
    <source>
        <dbReference type="Proteomes" id="UP001231189"/>
    </source>
</evidence>
<evidence type="ECO:0000256" key="11">
    <source>
        <dbReference type="ARBA" id="ARBA00023136"/>
    </source>
</evidence>
<evidence type="ECO:0000256" key="4">
    <source>
        <dbReference type="ARBA" id="ARBA00022692"/>
    </source>
</evidence>
<keyword evidence="2" id="KW-0723">Serine/threonine-protein kinase</keyword>
<keyword evidence="6" id="KW-0677">Repeat</keyword>
<accession>A0AAD8SC16</accession>
<evidence type="ECO:0000256" key="7">
    <source>
        <dbReference type="ARBA" id="ARBA00022741"/>
    </source>
</evidence>
<dbReference type="EMBL" id="JAUUTY010000004">
    <property type="protein sequence ID" value="KAK1648523.1"/>
    <property type="molecule type" value="Genomic_DNA"/>
</dbReference>
<feature type="chain" id="PRO_5042130950" evidence="15">
    <location>
        <begin position="20"/>
        <end position="586"/>
    </location>
</feature>
<dbReference type="GO" id="GO:0004674">
    <property type="term" value="F:protein serine/threonine kinase activity"/>
    <property type="evidence" value="ECO:0007669"/>
    <property type="project" value="UniProtKB-KW"/>
</dbReference>
<feature type="transmembrane region" description="Helical" evidence="14">
    <location>
        <begin position="262"/>
        <end position="285"/>
    </location>
</feature>
<feature type="domain" description="Gnk2-homologous" evidence="17">
    <location>
        <begin position="3"/>
        <end position="112"/>
    </location>
</feature>
<dbReference type="AlphaFoldDB" id="A0AAD8SC16"/>
<evidence type="ECO:0000256" key="5">
    <source>
        <dbReference type="ARBA" id="ARBA00022729"/>
    </source>
</evidence>
<dbReference type="Pfam" id="PF00069">
    <property type="entry name" value="Pkinase"/>
    <property type="match status" value="1"/>
</dbReference>
<name>A0AAD8SC16_LOLMU</name>
<dbReference type="PANTHER" id="PTHR27002">
    <property type="entry name" value="RECEPTOR-LIKE SERINE/THREONINE-PROTEIN KINASE SD1-8"/>
    <property type="match status" value="1"/>
</dbReference>
<feature type="domain" description="Gnk2-homologous" evidence="17">
    <location>
        <begin position="126"/>
        <end position="234"/>
    </location>
</feature>
<evidence type="ECO:0000256" key="8">
    <source>
        <dbReference type="ARBA" id="ARBA00022777"/>
    </source>
</evidence>
<dbReference type="CDD" id="cd23509">
    <property type="entry name" value="Gnk2-like"/>
    <property type="match status" value="2"/>
</dbReference>
<dbReference type="Proteomes" id="UP001231189">
    <property type="component" value="Unassembled WGS sequence"/>
</dbReference>
<dbReference type="GO" id="GO:0005524">
    <property type="term" value="F:ATP binding"/>
    <property type="evidence" value="ECO:0007669"/>
    <property type="project" value="UniProtKB-KW"/>
</dbReference>
<keyword evidence="19" id="KW-1185">Reference proteome</keyword>
<dbReference type="SUPFAM" id="SSF56112">
    <property type="entry name" value="Protein kinase-like (PK-like)"/>
    <property type="match status" value="1"/>
</dbReference>
<proteinExistence type="predicted"/>
<evidence type="ECO:0000256" key="6">
    <source>
        <dbReference type="ARBA" id="ARBA00022737"/>
    </source>
</evidence>
<keyword evidence="11 14" id="KW-0472">Membrane</keyword>
<dbReference type="FunFam" id="1.10.510.10:FF:000060">
    <property type="entry name" value="G-type lectin S-receptor-like serine/threonine-protein kinase"/>
    <property type="match status" value="1"/>
</dbReference>
<evidence type="ECO:0000256" key="14">
    <source>
        <dbReference type="SAM" id="Phobius"/>
    </source>
</evidence>
<dbReference type="InterPro" id="IPR011009">
    <property type="entry name" value="Kinase-like_dom_sf"/>
</dbReference>
<dbReference type="PROSITE" id="PS50011">
    <property type="entry name" value="PROTEIN_KINASE_DOM"/>
    <property type="match status" value="1"/>
</dbReference>
<evidence type="ECO:0000256" key="10">
    <source>
        <dbReference type="ARBA" id="ARBA00022989"/>
    </source>
</evidence>
<comment type="caution">
    <text evidence="18">The sequence shown here is derived from an EMBL/GenBank/DDBJ whole genome shotgun (WGS) entry which is preliminary data.</text>
</comment>
<dbReference type="Gene3D" id="3.30.430.20">
    <property type="entry name" value="Gnk2 domain, C-X8-C-X2-C motif"/>
    <property type="match status" value="2"/>
</dbReference>
<keyword evidence="13" id="KW-0325">Glycoprotein</keyword>
<dbReference type="PROSITE" id="PS00108">
    <property type="entry name" value="PROTEIN_KINASE_ST"/>
    <property type="match status" value="1"/>
</dbReference>
<evidence type="ECO:0000256" key="12">
    <source>
        <dbReference type="ARBA" id="ARBA00023157"/>
    </source>
</evidence>
<organism evidence="18 19">
    <name type="scientific">Lolium multiflorum</name>
    <name type="common">Italian ryegrass</name>
    <name type="synonym">Lolium perenne subsp. multiflorum</name>
    <dbReference type="NCBI Taxonomy" id="4521"/>
    <lineage>
        <taxon>Eukaryota</taxon>
        <taxon>Viridiplantae</taxon>
        <taxon>Streptophyta</taxon>
        <taxon>Embryophyta</taxon>
        <taxon>Tracheophyta</taxon>
        <taxon>Spermatophyta</taxon>
        <taxon>Magnoliopsida</taxon>
        <taxon>Liliopsida</taxon>
        <taxon>Poales</taxon>
        <taxon>Poaceae</taxon>
        <taxon>BOP clade</taxon>
        <taxon>Pooideae</taxon>
        <taxon>Poodae</taxon>
        <taxon>Poeae</taxon>
        <taxon>Poeae Chloroplast Group 2 (Poeae type)</taxon>
        <taxon>Loliodinae</taxon>
        <taxon>Loliinae</taxon>
        <taxon>Lolium</taxon>
    </lineage>
</organism>
<evidence type="ECO:0000256" key="9">
    <source>
        <dbReference type="ARBA" id="ARBA00022840"/>
    </source>
</evidence>
<feature type="signal peptide" evidence="15">
    <location>
        <begin position="1"/>
        <end position="19"/>
    </location>
</feature>
<keyword evidence="5 15" id="KW-0732">Signal</keyword>
<dbReference type="PROSITE" id="PS51473">
    <property type="entry name" value="GNK2"/>
    <property type="match status" value="2"/>
</dbReference>
<evidence type="ECO:0000259" key="16">
    <source>
        <dbReference type="PROSITE" id="PS50011"/>
    </source>
</evidence>
<dbReference type="InterPro" id="IPR002902">
    <property type="entry name" value="GNK2"/>
</dbReference>
<feature type="domain" description="Protein kinase" evidence="16">
    <location>
        <begin position="235"/>
        <end position="546"/>
    </location>
</feature>
<dbReference type="SMART" id="SM00220">
    <property type="entry name" value="S_TKc"/>
    <property type="match status" value="1"/>
</dbReference>
<comment type="subcellular location">
    <subcellularLocation>
        <location evidence="1">Membrane</location>
        <topology evidence="1">Single-pass membrane protein</topology>
    </subcellularLocation>
</comment>
<evidence type="ECO:0000256" key="3">
    <source>
        <dbReference type="ARBA" id="ARBA00022679"/>
    </source>
</evidence>
<evidence type="ECO:0000313" key="18">
    <source>
        <dbReference type="EMBL" id="KAK1648523.1"/>
    </source>
</evidence>
<gene>
    <name evidence="18" type="ORF">QYE76_066328</name>
</gene>
<evidence type="ECO:0000256" key="15">
    <source>
        <dbReference type="SAM" id="SignalP"/>
    </source>
</evidence>
<evidence type="ECO:0000256" key="2">
    <source>
        <dbReference type="ARBA" id="ARBA00022527"/>
    </source>
</evidence>
<evidence type="ECO:0000256" key="1">
    <source>
        <dbReference type="ARBA" id="ARBA00004167"/>
    </source>
</evidence>
<dbReference type="PANTHER" id="PTHR27002:SF345">
    <property type="entry name" value="PROTEIN KINASE DOMAIN-CONTAINING PROTEIN"/>
    <property type="match status" value="1"/>
</dbReference>
<keyword evidence="7" id="KW-0547">Nucleotide-binding</keyword>
<dbReference type="Pfam" id="PF01657">
    <property type="entry name" value="Stress-antifung"/>
    <property type="match status" value="2"/>
</dbReference>
<dbReference type="InterPro" id="IPR000719">
    <property type="entry name" value="Prot_kinase_dom"/>
</dbReference>
<evidence type="ECO:0000259" key="17">
    <source>
        <dbReference type="PROSITE" id="PS51473"/>
    </source>
</evidence>
<keyword evidence="10 14" id="KW-1133">Transmembrane helix</keyword>
<keyword evidence="8" id="KW-0418">Kinase</keyword>